<evidence type="ECO:0000256" key="9">
    <source>
        <dbReference type="RuleBase" id="RU004395"/>
    </source>
</evidence>
<comment type="caution">
    <text evidence="8">Lacks conserved residue(s) required for the propagation of feature annotation.</text>
</comment>
<reference evidence="11 12" key="1">
    <citation type="journal article" date="2008" name="J. Bacteriol.">
        <title>'Candidatus Cloacamonas acidaminovorans': genome sequence reconstruction provides a first glimpse of a new bacterial division.</title>
        <authorList>
            <person name="Pelletier E."/>
            <person name="Kreimeyer A."/>
            <person name="Bocs S."/>
            <person name="Rouy Z."/>
            <person name="Gyapay G."/>
            <person name="Chouari R."/>
            <person name="Riviere D."/>
            <person name="Ganesan A."/>
            <person name="Daegelen P."/>
            <person name="Sghir A."/>
            <person name="Cohen G.N."/>
            <person name="Medigue C."/>
            <person name="Weissenbach J."/>
            <person name="Le Paslier D."/>
        </authorList>
    </citation>
    <scope>NUCLEOTIDE SEQUENCE [LARGE SCALE GENOMIC DNA]</scope>
    <source>
        <strain evidence="12">Evry</strain>
    </source>
</reference>
<comment type="catalytic activity">
    <reaction evidence="1 8 9">
        <text>4-CDP-2-C-methyl-D-erythritol 2-phosphate = 2-C-methyl-D-erythritol 2,4-cyclic diphosphate + CMP</text>
        <dbReference type="Rhea" id="RHEA:23864"/>
        <dbReference type="ChEBI" id="CHEBI:57919"/>
        <dbReference type="ChEBI" id="CHEBI:58483"/>
        <dbReference type="ChEBI" id="CHEBI:60377"/>
        <dbReference type="EC" id="4.6.1.12"/>
    </reaction>
</comment>
<dbReference type="OrthoDB" id="9804336at2"/>
<dbReference type="AlphaFoldDB" id="B0VFK1"/>
<evidence type="ECO:0000256" key="5">
    <source>
        <dbReference type="ARBA" id="ARBA00022723"/>
    </source>
</evidence>
<evidence type="ECO:0000313" key="12">
    <source>
        <dbReference type="Proteomes" id="UP000002019"/>
    </source>
</evidence>
<feature type="binding site" evidence="8">
    <location>
        <position position="11"/>
    </location>
    <ligand>
        <name>a divalent metal cation</name>
        <dbReference type="ChEBI" id="CHEBI:60240"/>
    </ligand>
</feature>
<dbReference type="eggNOG" id="COG0245">
    <property type="taxonomic scope" value="Bacteria"/>
</dbReference>
<dbReference type="NCBIfam" id="TIGR00151">
    <property type="entry name" value="ispF"/>
    <property type="match status" value="1"/>
</dbReference>
<evidence type="ECO:0000256" key="7">
    <source>
        <dbReference type="ARBA" id="ARBA00023239"/>
    </source>
</evidence>
<dbReference type="Proteomes" id="UP000002019">
    <property type="component" value="Chromosome"/>
</dbReference>
<organism evidence="11 12">
    <name type="scientific">Cloacimonas acidaminovorans (strain Evry)</name>
    <dbReference type="NCBI Taxonomy" id="459349"/>
    <lineage>
        <taxon>Bacteria</taxon>
        <taxon>Pseudomonadati</taxon>
        <taxon>Candidatus Cloacimonadota</taxon>
        <taxon>Candidatus Cloacimonadia</taxon>
        <taxon>Candidatus Cloacimonadales</taxon>
        <taxon>Candidatus Cloacimonadaceae</taxon>
        <taxon>Candidatus Cloacimonas</taxon>
    </lineage>
</organism>
<feature type="binding site" evidence="8">
    <location>
        <begin position="133"/>
        <end position="136"/>
    </location>
    <ligand>
        <name>4-CDP-2-C-methyl-D-erythritol 2-phosphate</name>
        <dbReference type="ChEBI" id="CHEBI:57919"/>
    </ligand>
</feature>
<evidence type="ECO:0000256" key="2">
    <source>
        <dbReference type="ARBA" id="ARBA00004709"/>
    </source>
</evidence>
<dbReference type="PANTHER" id="PTHR43181">
    <property type="entry name" value="2-C-METHYL-D-ERYTHRITOL 2,4-CYCLODIPHOSPHATE SYNTHASE, CHLOROPLASTIC"/>
    <property type="match status" value="1"/>
</dbReference>
<dbReference type="FunFam" id="3.30.1330.50:FF:000001">
    <property type="entry name" value="2-C-methyl-D-erythritol 2,4-cyclodiphosphate synthase"/>
    <property type="match status" value="1"/>
</dbReference>
<dbReference type="STRING" id="459349.CLOAM1489"/>
<feature type="binding site" evidence="8">
    <location>
        <begin position="9"/>
        <end position="11"/>
    </location>
    <ligand>
        <name>4-CDP-2-C-methyl-D-erythritol 2-phosphate</name>
        <dbReference type="ChEBI" id="CHEBI:57919"/>
    </ligand>
</feature>
<dbReference type="SUPFAM" id="SSF69765">
    <property type="entry name" value="IpsF-like"/>
    <property type="match status" value="1"/>
</dbReference>
<evidence type="ECO:0000256" key="8">
    <source>
        <dbReference type="HAMAP-Rule" id="MF_00107"/>
    </source>
</evidence>
<dbReference type="GO" id="GO:0019288">
    <property type="term" value="P:isopentenyl diphosphate biosynthetic process, methylerythritol 4-phosphate pathway"/>
    <property type="evidence" value="ECO:0007669"/>
    <property type="project" value="UniProtKB-UniRule"/>
</dbReference>
<sequence>MFRCGFGYDVHCLVSDRELILGGVKIPYSKGLSGHSDADVLIHSIIDALLGALALGDIGTFYPDNDLAYKDIDSRILLRKTYTLITEKGWKLNNLDAVICCQEPKLQPFINAMRANLALDLHCAIEQISLKATTEEGLGISGKGEGISAFCQLLLVKD</sequence>
<comment type="cofactor">
    <cofactor evidence="8">
        <name>a divalent metal cation</name>
        <dbReference type="ChEBI" id="CHEBI:60240"/>
    </cofactor>
    <text evidence="8">Binds 1 divalent metal cation per subunit.</text>
</comment>
<keyword evidence="6 8" id="KW-0414">Isoprene biosynthesis</keyword>
<feature type="binding site" evidence="8">
    <location>
        <begin position="35"/>
        <end position="36"/>
    </location>
    <ligand>
        <name>4-CDP-2-C-methyl-D-erythritol 2-phosphate</name>
        <dbReference type="ChEBI" id="CHEBI:57919"/>
    </ligand>
</feature>
<comment type="pathway">
    <text evidence="2 8">Isoprenoid biosynthesis; isopentenyl diphosphate biosynthesis via DXP pathway; isopentenyl diphosphate from 1-deoxy-D-xylulose 5-phosphate: step 4/6.</text>
</comment>
<comment type="function">
    <text evidence="8">Involved in the biosynthesis of isopentenyl diphosphate (IPP) and dimethylallyl diphosphate (DMAPP), two major building blocks of isoprenoid compounds. Catalyzes the conversion of 4-diphosphocytidyl-2-C-methyl-D-erythritol 2-phosphate (CDP-ME2P) to 2-C-methyl-D-erythritol 2,4-cyclodiphosphate (ME-CPP) with a corresponding release of cytidine 5-monophosphate (CMP).</text>
</comment>
<feature type="binding site" evidence="8">
    <location>
        <position position="143"/>
    </location>
    <ligand>
        <name>4-CDP-2-C-methyl-D-erythritol 2-phosphate</name>
        <dbReference type="ChEBI" id="CHEBI:57919"/>
    </ligand>
</feature>
<dbReference type="CDD" id="cd00554">
    <property type="entry name" value="MECDP_synthase"/>
    <property type="match status" value="1"/>
</dbReference>
<keyword evidence="7 8" id="KW-0456">Lyase</keyword>
<dbReference type="EC" id="4.6.1.12" evidence="4 8"/>
<evidence type="ECO:0000259" key="10">
    <source>
        <dbReference type="Pfam" id="PF02542"/>
    </source>
</evidence>
<evidence type="ECO:0000256" key="4">
    <source>
        <dbReference type="ARBA" id="ARBA00012579"/>
    </source>
</evidence>
<evidence type="ECO:0000256" key="1">
    <source>
        <dbReference type="ARBA" id="ARBA00000200"/>
    </source>
</evidence>
<dbReference type="PROSITE" id="PS01350">
    <property type="entry name" value="ISPF"/>
    <property type="match status" value="1"/>
</dbReference>
<evidence type="ECO:0000256" key="6">
    <source>
        <dbReference type="ARBA" id="ARBA00023229"/>
    </source>
</evidence>
<name>B0VFK1_CLOAI</name>
<dbReference type="EMBL" id="CU466930">
    <property type="protein sequence ID" value="CAO81339.1"/>
    <property type="molecule type" value="Genomic_DNA"/>
</dbReference>
<keyword evidence="5 8" id="KW-0479">Metal-binding</keyword>
<dbReference type="Pfam" id="PF02542">
    <property type="entry name" value="YgbB"/>
    <property type="match status" value="1"/>
</dbReference>
<accession>B0VFK1</accession>
<evidence type="ECO:0000313" key="11">
    <source>
        <dbReference type="EMBL" id="CAO81339.1"/>
    </source>
</evidence>
<dbReference type="PANTHER" id="PTHR43181:SF1">
    <property type="entry name" value="2-C-METHYL-D-ERYTHRITOL 2,4-CYCLODIPHOSPHATE SYNTHASE, CHLOROPLASTIC"/>
    <property type="match status" value="1"/>
</dbReference>
<dbReference type="GO" id="GO:0046872">
    <property type="term" value="F:metal ion binding"/>
    <property type="evidence" value="ECO:0007669"/>
    <property type="project" value="UniProtKB-KW"/>
</dbReference>
<keyword evidence="12" id="KW-1185">Reference proteome</keyword>
<dbReference type="UniPathway" id="UPA00056">
    <property type="reaction ID" value="UER00095"/>
</dbReference>
<feature type="binding site" evidence="8">
    <location>
        <position position="9"/>
    </location>
    <ligand>
        <name>a divalent metal cation</name>
        <dbReference type="ChEBI" id="CHEBI:60240"/>
    </ligand>
</feature>
<dbReference type="GO" id="GO:0008685">
    <property type="term" value="F:2-C-methyl-D-erythritol 2,4-cyclodiphosphate synthase activity"/>
    <property type="evidence" value="ECO:0007669"/>
    <property type="project" value="UniProtKB-UniRule"/>
</dbReference>
<dbReference type="Gene3D" id="3.30.1330.50">
    <property type="entry name" value="2-C-methyl-D-erythritol 2,4-cyclodiphosphate synthase"/>
    <property type="match status" value="1"/>
</dbReference>
<evidence type="ECO:0000256" key="3">
    <source>
        <dbReference type="ARBA" id="ARBA00008480"/>
    </source>
</evidence>
<proteinExistence type="inferred from homology"/>
<feature type="binding site" evidence="8">
    <location>
        <position position="43"/>
    </location>
    <ligand>
        <name>a divalent metal cation</name>
        <dbReference type="ChEBI" id="CHEBI:60240"/>
    </ligand>
</feature>
<comment type="subunit">
    <text evidence="8">Homotrimer.</text>
</comment>
<feature type="domain" description="2-C-methyl-D-erythritol 2,4-cyclodiphosphate synthase" evidence="10">
    <location>
        <begin position="2"/>
        <end position="155"/>
    </location>
</feature>
<dbReference type="InterPro" id="IPR020555">
    <property type="entry name" value="MECDP_synthase_CS"/>
</dbReference>
<comment type="similarity">
    <text evidence="3 8 9">Belongs to the IspF family.</text>
</comment>
<dbReference type="InterPro" id="IPR036571">
    <property type="entry name" value="MECDP_synthase_sf"/>
</dbReference>
<dbReference type="HOGENOM" id="CLU_084630_2_0_0"/>
<protein>
    <recommendedName>
        <fullName evidence="4 8">2-C-methyl-D-erythritol 2,4-cyclodiphosphate synthase</fullName>
        <shortName evidence="8">MECDP-synthase</shortName>
        <shortName evidence="8">MECPP-synthase</shortName>
        <shortName evidence="8">MECPS</shortName>
        <ecNumber evidence="4 8">4.6.1.12</ecNumber>
    </recommendedName>
</protein>
<feature type="site" description="Transition state stabilizer" evidence="8">
    <location>
        <position position="134"/>
    </location>
</feature>
<dbReference type="GO" id="GO:0016114">
    <property type="term" value="P:terpenoid biosynthetic process"/>
    <property type="evidence" value="ECO:0007669"/>
    <property type="project" value="InterPro"/>
</dbReference>
<dbReference type="InterPro" id="IPR003526">
    <property type="entry name" value="MECDP_synthase"/>
</dbReference>
<dbReference type="KEGG" id="caci:CLOAM1489"/>
<dbReference type="RefSeq" id="WP_015425197.1">
    <property type="nucleotide sequence ID" value="NC_020449.1"/>
</dbReference>
<gene>
    <name evidence="8 11" type="primary">ispF</name>
    <name evidence="11" type="ordered locus">CLOAM1489</name>
</gene>
<feature type="binding site" evidence="8">
    <location>
        <begin position="57"/>
        <end position="59"/>
    </location>
    <ligand>
        <name>4-CDP-2-C-methyl-D-erythritol 2-phosphate</name>
        <dbReference type="ChEBI" id="CHEBI:57919"/>
    </ligand>
</feature>
<dbReference type="HAMAP" id="MF_00107">
    <property type="entry name" value="IspF"/>
    <property type="match status" value="1"/>
</dbReference>
<feature type="site" description="Transition state stabilizer" evidence="8">
    <location>
        <position position="35"/>
    </location>
</feature>